<dbReference type="PANTHER" id="PTHR35910">
    <property type="entry name" value="2EXR DOMAIN-CONTAINING PROTEIN"/>
    <property type="match status" value="1"/>
</dbReference>
<dbReference type="RefSeq" id="XP_062659946.1">
    <property type="nucleotide sequence ID" value="XM_062803936.1"/>
</dbReference>
<dbReference type="PANTHER" id="PTHR35910:SF1">
    <property type="entry name" value="2EXR DOMAIN-CONTAINING PROTEIN"/>
    <property type="match status" value="1"/>
</dbReference>
<protein>
    <recommendedName>
        <fullName evidence="1">2EXR domain-containing protein</fullName>
    </recommendedName>
</protein>
<dbReference type="GeneID" id="87840884"/>
<dbReference type="Proteomes" id="UP001278766">
    <property type="component" value="Unassembled WGS sequence"/>
</dbReference>
<sequence>MTTATFHPFPRLPFELRSRIWGLTVEPRTVHVRVRHNEALVTNDAPNGRRTRRRGKRPSHVMAQVPRLVTSTPVPATLQLNLPRNSEPRPVPTGLLRTDHTGDTLCLAEFGDRYDFHRHIVPFGTLQTGCTSDQATEDGAGKYRREFLLLRSKRNSQLCQCHANSRRVWRRDRSMASGIMGAPLAVWEGKPFPH</sequence>
<accession>A0AAE0LT09</accession>
<feature type="domain" description="2EXR" evidence="1">
    <location>
        <begin position="6"/>
        <end position="57"/>
    </location>
</feature>
<comment type="caution">
    <text evidence="2">The sequence shown here is derived from an EMBL/GenBank/DDBJ whole genome shotgun (WGS) entry which is preliminary data.</text>
</comment>
<dbReference type="Pfam" id="PF20150">
    <property type="entry name" value="2EXR"/>
    <property type="match status" value="1"/>
</dbReference>
<name>A0AAE0LT09_9PEZI</name>
<organism evidence="2 3">
    <name type="scientific">Chaetomium fimeti</name>
    <dbReference type="NCBI Taxonomy" id="1854472"/>
    <lineage>
        <taxon>Eukaryota</taxon>
        <taxon>Fungi</taxon>
        <taxon>Dikarya</taxon>
        <taxon>Ascomycota</taxon>
        <taxon>Pezizomycotina</taxon>
        <taxon>Sordariomycetes</taxon>
        <taxon>Sordariomycetidae</taxon>
        <taxon>Sordariales</taxon>
        <taxon>Chaetomiaceae</taxon>
        <taxon>Chaetomium</taxon>
    </lineage>
</organism>
<gene>
    <name evidence="2" type="ORF">B0H64DRAFT_398245</name>
</gene>
<proteinExistence type="predicted"/>
<dbReference type="InterPro" id="IPR045518">
    <property type="entry name" value="2EXR"/>
</dbReference>
<dbReference type="EMBL" id="JAUEPN010000004">
    <property type="protein sequence ID" value="KAK3296432.1"/>
    <property type="molecule type" value="Genomic_DNA"/>
</dbReference>
<evidence type="ECO:0000313" key="3">
    <source>
        <dbReference type="Proteomes" id="UP001278766"/>
    </source>
</evidence>
<reference evidence="2" key="1">
    <citation type="journal article" date="2023" name="Mol. Phylogenet. Evol.">
        <title>Genome-scale phylogeny and comparative genomics of the fungal order Sordariales.</title>
        <authorList>
            <person name="Hensen N."/>
            <person name="Bonometti L."/>
            <person name="Westerberg I."/>
            <person name="Brannstrom I.O."/>
            <person name="Guillou S."/>
            <person name="Cros-Aarteil S."/>
            <person name="Calhoun S."/>
            <person name="Haridas S."/>
            <person name="Kuo A."/>
            <person name="Mondo S."/>
            <person name="Pangilinan J."/>
            <person name="Riley R."/>
            <person name="LaButti K."/>
            <person name="Andreopoulos B."/>
            <person name="Lipzen A."/>
            <person name="Chen C."/>
            <person name="Yan M."/>
            <person name="Daum C."/>
            <person name="Ng V."/>
            <person name="Clum A."/>
            <person name="Steindorff A."/>
            <person name="Ohm R.A."/>
            <person name="Martin F."/>
            <person name="Silar P."/>
            <person name="Natvig D.O."/>
            <person name="Lalanne C."/>
            <person name="Gautier V."/>
            <person name="Ament-Velasquez S.L."/>
            <person name="Kruys A."/>
            <person name="Hutchinson M.I."/>
            <person name="Powell A.J."/>
            <person name="Barry K."/>
            <person name="Miller A.N."/>
            <person name="Grigoriev I.V."/>
            <person name="Debuchy R."/>
            <person name="Gladieux P."/>
            <person name="Hiltunen Thoren M."/>
            <person name="Johannesson H."/>
        </authorList>
    </citation>
    <scope>NUCLEOTIDE SEQUENCE</scope>
    <source>
        <strain evidence="2">CBS 168.71</strain>
    </source>
</reference>
<evidence type="ECO:0000259" key="1">
    <source>
        <dbReference type="Pfam" id="PF20150"/>
    </source>
</evidence>
<dbReference type="AlphaFoldDB" id="A0AAE0LT09"/>
<keyword evidence="3" id="KW-1185">Reference proteome</keyword>
<evidence type="ECO:0000313" key="2">
    <source>
        <dbReference type="EMBL" id="KAK3296432.1"/>
    </source>
</evidence>
<reference evidence="2" key="2">
    <citation type="submission" date="2023-06" db="EMBL/GenBank/DDBJ databases">
        <authorList>
            <consortium name="Lawrence Berkeley National Laboratory"/>
            <person name="Haridas S."/>
            <person name="Hensen N."/>
            <person name="Bonometti L."/>
            <person name="Westerberg I."/>
            <person name="Brannstrom I.O."/>
            <person name="Guillou S."/>
            <person name="Cros-Aarteil S."/>
            <person name="Calhoun S."/>
            <person name="Kuo A."/>
            <person name="Mondo S."/>
            <person name="Pangilinan J."/>
            <person name="Riley R."/>
            <person name="Labutti K."/>
            <person name="Andreopoulos B."/>
            <person name="Lipzen A."/>
            <person name="Chen C."/>
            <person name="Yanf M."/>
            <person name="Daum C."/>
            <person name="Ng V."/>
            <person name="Clum A."/>
            <person name="Steindorff A."/>
            <person name="Ohm R."/>
            <person name="Martin F."/>
            <person name="Silar P."/>
            <person name="Natvig D."/>
            <person name="Lalanne C."/>
            <person name="Gautier V."/>
            <person name="Ament-Velasquez S.L."/>
            <person name="Kruys A."/>
            <person name="Hutchinson M.I."/>
            <person name="Powell A.J."/>
            <person name="Barry K."/>
            <person name="Miller A.N."/>
            <person name="Grigoriev I.V."/>
            <person name="Debuchy R."/>
            <person name="Gladieux P."/>
            <person name="Thoren M.H."/>
            <person name="Johannesson H."/>
        </authorList>
    </citation>
    <scope>NUCLEOTIDE SEQUENCE</scope>
    <source>
        <strain evidence="2">CBS 168.71</strain>
    </source>
</reference>